<keyword evidence="7" id="KW-1185">Reference proteome</keyword>
<sequence>MAYLDMNSGTLVANASETERAGFIRRTYLHLGGAIVAYAALTTLLIQSGAAKPLMQLMQGSMWSWLIVLAMFMGASYLADKWAHSAISKEMQYAGLGLYVAAFAVISTPLIYGALNFAPNPNVLPSAALLTLMLAGGITFTAFTTRKNFSFLAPFITVGSFIALGVILASILFGFTLGLVFFGIMIVFAGAVMLYQTSQMIHEYHTDQHVGASLGLFSSVGLMFWYIVQFLMSLTGND</sequence>
<gene>
    <name evidence="6" type="ORF">SAMN05660964_00688</name>
</gene>
<evidence type="ECO:0000256" key="5">
    <source>
        <dbReference type="SAM" id="Phobius"/>
    </source>
</evidence>
<evidence type="ECO:0008006" key="8">
    <source>
        <dbReference type="Google" id="ProtNLM"/>
    </source>
</evidence>
<feature type="transmembrane region" description="Helical" evidence="5">
    <location>
        <begin position="151"/>
        <end position="173"/>
    </location>
</feature>
<evidence type="ECO:0000313" key="7">
    <source>
        <dbReference type="Proteomes" id="UP000199397"/>
    </source>
</evidence>
<feature type="transmembrane region" description="Helical" evidence="5">
    <location>
        <begin position="124"/>
        <end position="144"/>
    </location>
</feature>
<dbReference type="GO" id="GO:0016020">
    <property type="term" value="C:membrane"/>
    <property type="evidence" value="ECO:0007669"/>
    <property type="project" value="UniProtKB-SubCell"/>
</dbReference>
<dbReference type="RefSeq" id="WP_093065430.1">
    <property type="nucleotide sequence ID" value="NZ_FNQP01000003.1"/>
</dbReference>
<evidence type="ECO:0000256" key="2">
    <source>
        <dbReference type="ARBA" id="ARBA00022692"/>
    </source>
</evidence>
<evidence type="ECO:0000313" key="6">
    <source>
        <dbReference type="EMBL" id="SDZ98482.1"/>
    </source>
</evidence>
<keyword evidence="3 5" id="KW-1133">Transmembrane helix</keyword>
<reference evidence="6 7" key="1">
    <citation type="submission" date="2016-10" db="EMBL/GenBank/DDBJ databases">
        <authorList>
            <person name="de Groot N.N."/>
        </authorList>
    </citation>
    <scope>NUCLEOTIDE SEQUENCE [LARGE SCALE GENOMIC DNA]</scope>
    <source>
        <strain evidence="6 7">DSM 21228</strain>
    </source>
</reference>
<dbReference type="STRING" id="525918.SAMN05660964_00688"/>
<feature type="transmembrane region" description="Helical" evidence="5">
    <location>
        <begin position="91"/>
        <end position="112"/>
    </location>
</feature>
<dbReference type="InterPro" id="IPR006214">
    <property type="entry name" value="Bax_inhibitor_1-related"/>
</dbReference>
<comment type="subcellular location">
    <subcellularLocation>
        <location evidence="1">Membrane</location>
        <topology evidence="1">Multi-pass membrane protein</topology>
    </subcellularLocation>
</comment>
<dbReference type="EMBL" id="FNQP01000003">
    <property type="protein sequence ID" value="SDZ98482.1"/>
    <property type="molecule type" value="Genomic_DNA"/>
</dbReference>
<keyword evidence="2 5" id="KW-0812">Transmembrane</keyword>
<feature type="transmembrane region" description="Helical" evidence="5">
    <location>
        <begin position="28"/>
        <end position="50"/>
    </location>
</feature>
<organism evidence="6 7">
    <name type="scientific">Thiothrix caldifontis</name>
    <dbReference type="NCBI Taxonomy" id="525918"/>
    <lineage>
        <taxon>Bacteria</taxon>
        <taxon>Pseudomonadati</taxon>
        <taxon>Pseudomonadota</taxon>
        <taxon>Gammaproteobacteria</taxon>
        <taxon>Thiotrichales</taxon>
        <taxon>Thiotrichaceae</taxon>
        <taxon>Thiothrix</taxon>
    </lineage>
</organism>
<dbReference type="Proteomes" id="UP000199397">
    <property type="component" value="Unassembled WGS sequence"/>
</dbReference>
<dbReference type="Pfam" id="PF01027">
    <property type="entry name" value="Bax1-I"/>
    <property type="match status" value="1"/>
</dbReference>
<feature type="transmembrane region" description="Helical" evidence="5">
    <location>
        <begin position="209"/>
        <end position="228"/>
    </location>
</feature>
<feature type="transmembrane region" description="Helical" evidence="5">
    <location>
        <begin position="179"/>
        <end position="197"/>
    </location>
</feature>
<protein>
    <recommendedName>
        <fullName evidence="8">Modulator of FtsH protease</fullName>
    </recommendedName>
</protein>
<proteinExistence type="predicted"/>
<dbReference type="OrthoDB" id="5177430at2"/>
<evidence type="ECO:0000256" key="3">
    <source>
        <dbReference type="ARBA" id="ARBA00022989"/>
    </source>
</evidence>
<accession>A0A1H3XIP8</accession>
<feature type="transmembrane region" description="Helical" evidence="5">
    <location>
        <begin position="62"/>
        <end position="79"/>
    </location>
</feature>
<evidence type="ECO:0000256" key="1">
    <source>
        <dbReference type="ARBA" id="ARBA00004141"/>
    </source>
</evidence>
<evidence type="ECO:0000256" key="4">
    <source>
        <dbReference type="ARBA" id="ARBA00023136"/>
    </source>
</evidence>
<keyword evidence="4 5" id="KW-0472">Membrane</keyword>
<name>A0A1H3XIP8_9GAMM</name>
<dbReference type="AlphaFoldDB" id="A0A1H3XIP8"/>